<feature type="transmembrane region" description="Helical" evidence="10">
    <location>
        <begin position="418"/>
        <end position="436"/>
    </location>
</feature>
<evidence type="ECO:0000256" key="5">
    <source>
        <dbReference type="ARBA" id="ARBA00022692"/>
    </source>
</evidence>
<evidence type="ECO:0000256" key="3">
    <source>
        <dbReference type="ARBA" id="ARBA00022475"/>
    </source>
</evidence>
<feature type="transmembrane region" description="Helical" evidence="10">
    <location>
        <begin position="28"/>
        <end position="45"/>
    </location>
</feature>
<comment type="similarity">
    <text evidence="2 9">Belongs to the membrane-bound acyltransferase family.</text>
</comment>
<keyword evidence="4 9" id="KW-0808">Transferase</keyword>
<feature type="transmembrane region" description="Helical" evidence="10">
    <location>
        <begin position="319"/>
        <end position="341"/>
    </location>
</feature>
<evidence type="ECO:0000256" key="2">
    <source>
        <dbReference type="ARBA" id="ARBA00010323"/>
    </source>
</evidence>
<comment type="caution">
    <text evidence="11">The sequence shown here is derived from an EMBL/GenBank/DDBJ whole genome shotgun (WGS) entry which is preliminary data.</text>
</comment>
<feature type="transmembrane region" description="Helical" evidence="10">
    <location>
        <begin position="50"/>
        <end position="70"/>
    </location>
</feature>
<dbReference type="InterPro" id="IPR028362">
    <property type="entry name" value="AlgI"/>
</dbReference>
<dbReference type="InterPro" id="IPR024194">
    <property type="entry name" value="Ac/AlaTfrase_AlgI/DltB"/>
</dbReference>
<dbReference type="PANTHER" id="PTHR13285">
    <property type="entry name" value="ACYLTRANSFERASE"/>
    <property type="match status" value="1"/>
</dbReference>
<keyword evidence="12" id="KW-1185">Reference proteome</keyword>
<protein>
    <submittedName>
        <fullName evidence="11">MBOAT family protein</fullName>
    </submittedName>
</protein>
<dbReference type="PIRSF" id="PIRSF500217">
    <property type="entry name" value="AlgI"/>
    <property type="match status" value="1"/>
</dbReference>
<dbReference type="PIRSF" id="PIRSF016636">
    <property type="entry name" value="AlgI_DltB"/>
    <property type="match status" value="1"/>
</dbReference>
<dbReference type="PANTHER" id="PTHR13285:SF23">
    <property type="entry name" value="TEICHOIC ACID D-ALANYLTRANSFERASE"/>
    <property type="match status" value="1"/>
</dbReference>
<evidence type="ECO:0000256" key="6">
    <source>
        <dbReference type="ARBA" id="ARBA00022989"/>
    </source>
</evidence>
<dbReference type="InterPro" id="IPR051085">
    <property type="entry name" value="MB_O-acyltransferase"/>
</dbReference>
<proteinExistence type="inferred from homology"/>
<dbReference type="Proteomes" id="UP000618445">
    <property type="component" value="Unassembled WGS sequence"/>
</dbReference>
<dbReference type="Pfam" id="PF03062">
    <property type="entry name" value="MBOAT"/>
    <property type="match status" value="1"/>
</dbReference>
<feature type="transmembrane region" description="Helical" evidence="10">
    <location>
        <begin position="457"/>
        <end position="479"/>
    </location>
</feature>
<sequence length="487" mass="55996">MIFASALFLFLFLPLTLAGYFLISSKLLYLRNIFLLIMSLIFYAWGEPVYVFLMVASILLNYLAGLLLHFQRQKLLTFLNERQILLSSIVINLGLLFYFKYANFFINNLNLVLHNFSIPAIAYSQVPLPIGISFFTFQAMSYVIDVYRQETDVQLNPINCGLYVSLFPQLIAGPIVRYHDVAKQIVSRTVTRPQFSAGIQRFIFGLAKKTMLANPLGEVADKIFAVPVSEVTTGMAWLGIVCYTLQVYFDFSGYSDMAIGLGRLFGFEFLENFNYPYIAQSMRDFWRRWHISLSTWFRDYLYIPLGGNRGSALRTYFNLWIVFLLCGLWHGANWNFVIWGALHGAYLVIERMGWHKYLDRLWLPLRHLYTLLLVMIGWVFFRSETVSHAIQYLGSMIGVTNADGVKYFTLLYFDLKTLINLIIGCVLATPIAIGVAKQLQTRIISPQFSHLQPVLYGGYYSLLLSLFLLSTASLAAGTYNPFIYYRF</sequence>
<evidence type="ECO:0000313" key="11">
    <source>
        <dbReference type="EMBL" id="MBD2317248.1"/>
    </source>
</evidence>
<evidence type="ECO:0000256" key="9">
    <source>
        <dbReference type="PIRNR" id="PIRNR016636"/>
    </source>
</evidence>
<organism evidence="11 12">
    <name type="scientific">Phormidium tenue FACHB-1050</name>
    <dbReference type="NCBI Taxonomy" id="2692857"/>
    <lineage>
        <taxon>Bacteria</taxon>
        <taxon>Bacillati</taxon>
        <taxon>Cyanobacteriota</taxon>
        <taxon>Cyanophyceae</taxon>
        <taxon>Oscillatoriophycideae</taxon>
        <taxon>Oscillatoriales</taxon>
        <taxon>Oscillatoriaceae</taxon>
        <taxon>Phormidium</taxon>
    </lineage>
</organism>
<dbReference type="RefSeq" id="WP_190578102.1">
    <property type="nucleotide sequence ID" value="NZ_CAWPQU010000005.1"/>
</dbReference>
<evidence type="ECO:0000256" key="1">
    <source>
        <dbReference type="ARBA" id="ARBA00004651"/>
    </source>
</evidence>
<keyword evidence="5 10" id="KW-0812">Transmembrane</keyword>
<evidence type="ECO:0000256" key="10">
    <source>
        <dbReference type="SAM" id="Phobius"/>
    </source>
</evidence>
<dbReference type="EMBL" id="JACJQY010000013">
    <property type="protein sequence ID" value="MBD2317248.1"/>
    <property type="molecule type" value="Genomic_DNA"/>
</dbReference>
<keyword evidence="6 10" id="KW-1133">Transmembrane helix</keyword>
<accession>A0ABR8CAC6</accession>
<evidence type="ECO:0000256" key="4">
    <source>
        <dbReference type="ARBA" id="ARBA00022679"/>
    </source>
</evidence>
<name>A0ABR8CAC6_9CYAN</name>
<keyword evidence="8 9" id="KW-0012">Acyltransferase</keyword>
<keyword evidence="3 9" id="KW-1003">Cell membrane</keyword>
<evidence type="ECO:0000313" key="12">
    <source>
        <dbReference type="Proteomes" id="UP000618445"/>
    </source>
</evidence>
<evidence type="ECO:0000256" key="8">
    <source>
        <dbReference type="ARBA" id="ARBA00023315"/>
    </source>
</evidence>
<keyword evidence="7 9" id="KW-0472">Membrane</keyword>
<dbReference type="InterPro" id="IPR004299">
    <property type="entry name" value="MBOAT_fam"/>
</dbReference>
<feature type="transmembrane region" description="Helical" evidence="10">
    <location>
        <begin position="82"/>
        <end position="99"/>
    </location>
</feature>
<feature type="transmembrane region" description="Helical" evidence="10">
    <location>
        <begin position="361"/>
        <end position="381"/>
    </location>
</feature>
<reference evidence="11 12" key="1">
    <citation type="journal article" date="2020" name="ISME J.">
        <title>Comparative genomics reveals insights into cyanobacterial evolution and habitat adaptation.</title>
        <authorList>
            <person name="Chen M.Y."/>
            <person name="Teng W.K."/>
            <person name="Zhao L."/>
            <person name="Hu C.X."/>
            <person name="Zhou Y.K."/>
            <person name="Han B.P."/>
            <person name="Song L.R."/>
            <person name="Shu W.S."/>
        </authorList>
    </citation>
    <scope>NUCLEOTIDE SEQUENCE [LARGE SCALE GENOMIC DNA]</scope>
    <source>
        <strain evidence="11 12">FACHB-1050</strain>
    </source>
</reference>
<evidence type="ECO:0000256" key="7">
    <source>
        <dbReference type="ARBA" id="ARBA00023136"/>
    </source>
</evidence>
<gene>
    <name evidence="11" type="ORF">H6G05_10370</name>
</gene>
<comment type="subcellular location">
    <subcellularLocation>
        <location evidence="1">Cell membrane</location>
        <topology evidence="1">Multi-pass membrane protein</topology>
    </subcellularLocation>
</comment>